<dbReference type="SUPFAM" id="SSF50156">
    <property type="entry name" value="PDZ domain-like"/>
    <property type="match status" value="2"/>
</dbReference>
<dbReference type="PROSITE" id="PS51221">
    <property type="entry name" value="TTL"/>
    <property type="match status" value="1"/>
</dbReference>
<evidence type="ECO:0000256" key="5">
    <source>
        <dbReference type="SAM" id="MobiDB-lite"/>
    </source>
</evidence>
<dbReference type="Pfam" id="PF04495">
    <property type="entry name" value="GRASP55_65"/>
    <property type="match status" value="1"/>
</dbReference>
<dbReference type="EMBL" id="CAJNJA010022509">
    <property type="protein sequence ID" value="CAE7494641.1"/>
    <property type="molecule type" value="Genomic_DNA"/>
</dbReference>
<evidence type="ECO:0000313" key="9">
    <source>
        <dbReference type="Proteomes" id="UP000601435"/>
    </source>
</evidence>
<gene>
    <name evidence="8" type="primary">TTLL9</name>
    <name evidence="8" type="ORF">SNEC2469_LOCUS14076</name>
</gene>
<feature type="non-terminal residue" evidence="8">
    <location>
        <position position="1"/>
    </location>
</feature>
<feature type="region of interest" description="Disordered" evidence="5">
    <location>
        <begin position="195"/>
        <end position="220"/>
    </location>
</feature>
<feature type="domain" description="PDZ" evidence="6">
    <location>
        <begin position="1525"/>
        <end position="1572"/>
    </location>
</feature>
<dbReference type="GO" id="GO:0000139">
    <property type="term" value="C:Golgi membrane"/>
    <property type="evidence" value="ECO:0007669"/>
    <property type="project" value="UniProtKB-SubCell"/>
</dbReference>
<dbReference type="InterPro" id="IPR001478">
    <property type="entry name" value="PDZ"/>
</dbReference>
<dbReference type="Proteomes" id="UP000601435">
    <property type="component" value="Unassembled WGS sequence"/>
</dbReference>
<dbReference type="InterPro" id="IPR036034">
    <property type="entry name" value="PDZ_sf"/>
</dbReference>
<sequence length="1718" mass="186195">MSRYSSDKSNLNDLGSHLTNVAAGISAKQVQKHSGKAAYKRTGAKWDVNNLKSYLLTTAGVDVVNQLFHDIEGIVIHSLLSVQKAWSANDLTRYGYDILIDSEYKPWLLEVNASPSLTANTTADYEMKYGLLDDLLTLLDIEKYLSGNELQVGGFDLLYKDGYRYSPPEGSIFTSYLGCYNNRLTQLQRLAKTRAQEMRSARKPSTSAPPEATFPNPEDPRLVSKSAMVSELLAERVVEAVLALEQQSSSPDQVREACELCDVFLQKQPSAELARKLVSSEAPPVQRLGFQLTLTWIRSKIAESKRPSGPEWTAMKAWLLELSGSDSWSNPSTPSYVRRKCGEVLSCIARLDWPGAWPELSPALLTLLRSQTLGVGPALVSLGVWSQLAESVVEDTKDMTAQRRREVAAGMTDLFETPSGAPALVEAIQATLQRFGGDGQVVREVLTLCRALPSAVPVKLLLRHHFDKIVQIGFQSTGCKELAVTVLASWAEQLGSQKPSGKGSKGKGESTSPATHDICRLTALIARLVEECKFDIERPQNYGYHQQVGRVLADLCSFNAAGFCEVLPPAEMGTLWAALLFLLRYPSAALHIDAMTSMVSLARHAPKVSSLSGPRPRPPLETLVGALHVAALKADFAEASKANGISASSERSAWLLRCLGPASSQRSPSTIAEWSDWMAVSASFDEVETTSSGEATKAHKVGMVRTLCRELLAELCQPGAATTSDGEGFDALCRFAGALVARALAGDPASSWSEEYDSALVLVEAAALEALKYAEKNSIDPGAISKPMLSFLQQVCVEAPSFNPSIEHRRLEFLSSCSPFFKHWSEEVLRDALTRILAPIRSPHPEAHKAQQKGIKLEQRALSTFVAVCKSGVLRANQLEALNQECMQLASTVSSAHARGQLIEALALALASCPDLEKSRQVQLFNGVLEQGTTAWLGSELVSMDAEGFLSMILAAARESPPLADSRLEEPNLAKLRDARTLLSSFTGIVSRTAPSTKLLEPSLPDAVVKEWAPGIFRLLQTLAHVYVEAAAGDELARLLVFFPAKPELEGVLGRYLSSDEEKEMLEKFSGGLNPRWILAIRGLVHELRCHAAKAARSCMACHGFWEMDDSVLWLRDVAQSITGMRPHTGELYLRELFMPLVRTQGLMQDARLGDFCKAFLPALIKGISTRLQDAWAVNGVDAESAVVKMSTETAGFAWLDPAHAAAAVSFSRAAVHLLAALAGTELPQANQLEDPQVRVFQAKRSVPQSSGNRKKRKGQNANRFAALEHGDAMEAEAQAEQVVKPQAGRSAPTGLVASILRDSQLRDTLRGALAEFLLVPEKETVTRALAGLTAWTSQLWNMIARGEDLAALSTGSSAGDRLPETGEILHVASDVLRIIPRGILKPIGEVVAGKSPRLPSDGGALCNAVQHSWSSFAAASVADSKASPSLLVSECTNPIFIGLLVLVKFFKLQCRKLELSTDAAQLYLCPPLVEALRVLQELPNTSQDDAETLLDSLLKEGGAGVSRDMQRNLVRALLFEASPGFAAMGTTTSTEIGGVRVFKVSPGSPAAEAGLEVFFDFILAINGIRLEPGEQSVFAKNIQEAENGSAKLTVYNTRANMTREVAVMPRKWTGTGLLGATVRYDAVDVAENHGIRVLEVFPNSPAAHAGLVPFQDFLLGTPQRVFHDIDELVEVVQANLNERMQVYVYNADTESIRETILVPNNSWGGDGCIGCDI</sequence>
<evidence type="ECO:0000313" key="8">
    <source>
        <dbReference type="EMBL" id="CAE7494641.1"/>
    </source>
</evidence>
<dbReference type="Pfam" id="PF03133">
    <property type="entry name" value="TTL"/>
    <property type="match status" value="1"/>
</dbReference>
<keyword evidence="4" id="KW-0472">Membrane</keyword>
<feature type="domain" description="PDZ GRASP-type" evidence="7">
    <location>
        <begin position="1538"/>
        <end position="1628"/>
    </location>
</feature>
<evidence type="ECO:0000259" key="7">
    <source>
        <dbReference type="PROSITE" id="PS51865"/>
    </source>
</evidence>
<dbReference type="SMART" id="SM00228">
    <property type="entry name" value="PDZ"/>
    <property type="match status" value="2"/>
</dbReference>
<dbReference type="InterPro" id="IPR004344">
    <property type="entry name" value="TTL/TTLL_fam"/>
</dbReference>
<dbReference type="OrthoDB" id="417676at2759"/>
<reference evidence="8" key="1">
    <citation type="submission" date="2021-02" db="EMBL/GenBank/DDBJ databases">
        <authorList>
            <person name="Dougan E. K."/>
            <person name="Rhodes N."/>
            <person name="Thang M."/>
            <person name="Chan C."/>
        </authorList>
    </citation>
    <scope>NUCLEOTIDE SEQUENCE</scope>
</reference>
<comment type="caution">
    <text evidence="8">The sequence shown here is derived from an EMBL/GenBank/DDBJ whole genome shotgun (WGS) entry which is preliminary data.</text>
</comment>
<dbReference type="Gene3D" id="2.30.42.10">
    <property type="match status" value="2"/>
</dbReference>
<dbReference type="GO" id="GO:0007030">
    <property type="term" value="P:Golgi organization"/>
    <property type="evidence" value="ECO:0007669"/>
    <property type="project" value="TreeGrafter"/>
</dbReference>
<evidence type="ECO:0000256" key="4">
    <source>
        <dbReference type="ARBA" id="ARBA00023136"/>
    </source>
</evidence>
<dbReference type="InterPro" id="IPR007583">
    <property type="entry name" value="GRASP55_65"/>
</dbReference>
<proteinExistence type="predicted"/>
<evidence type="ECO:0000256" key="2">
    <source>
        <dbReference type="ARBA" id="ARBA00022737"/>
    </source>
</evidence>
<evidence type="ECO:0000256" key="1">
    <source>
        <dbReference type="ARBA" id="ARBA00004394"/>
    </source>
</evidence>
<keyword evidence="3" id="KW-0333">Golgi apparatus</keyword>
<organism evidence="8 9">
    <name type="scientific">Symbiodinium necroappetens</name>
    <dbReference type="NCBI Taxonomy" id="1628268"/>
    <lineage>
        <taxon>Eukaryota</taxon>
        <taxon>Sar</taxon>
        <taxon>Alveolata</taxon>
        <taxon>Dinophyceae</taxon>
        <taxon>Suessiales</taxon>
        <taxon>Symbiodiniaceae</taxon>
        <taxon>Symbiodinium</taxon>
    </lineage>
</organism>
<protein>
    <submittedName>
        <fullName evidence="8">TTLL9 protein</fullName>
    </submittedName>
</protein>
<dbReference type="SUPFAM" id="SSF48371">
    <property type="entry name" value="ARM repeat"/>
    <property type="match status" value="1"/>
</dbReference>
<accession>A0A812SWH0</accession>
<name>A0A812SWH0_9DINO</name>
<feature type="domain" description="PDZ GRASP-type" evidence="7">
    <location>
        <begin position="1634"/>
        <end position="1718"/>
    </location>
</feature>
<dbReference type="InterPro" id="IPR016024">
    <property type="entry name" value="ARM-type_fold"/>
</dbReference>
<dbReference type="PANTHER" id="PTHR12893">
    <property type="entry name" value="GOLGI REASSEMBLY STACKING PROTEIN GRASP"/>
    <property type="match status" value="1"/>
</dbReference>
<dbReference type="PROSITE" id="PS50106">
    <property type="entry name" value="PDZ"/>
    <property type="match status" value="1"/>
</dbReference>
<dbReference type="PROSITE" id="PS51865">
    <property type="entry name" value="PDZ_GRASP"/>
    <property type="match status" value="2"/>
</dbReference>
<dbReference type="PANTHER" id="PTHR12893:SF0">
    <property type="entry name" value="GRASP65"/>
    <property type="match status" value="1"/>
</dbReference>
<feature type="non-terminal residue" evidence="8">
    <location>
        <position position="1718"/>
    </location>
</feature>
<comment type="subcellular location">
    <subcellularLocation>
        <location evidence="1">Golgi apparatus membrane</location>
    </subcellularLocation>
</comment>
<keyword evidence="2" id="KW-0677">Repeat</keyword>
<dbReference type="Gene3D" id="3.30.470.20">
    <property type="entry name" value="ATP-grasp fold, B domain"/>
    <property type="match status" value="1"/>
</dbReference>
<evidence type="ECO:0000256" key="3">
    <source>
        <dbReference type="ARBA" id="ARBA00023034"/>
    </source>
</evidence>
<dbReference type="Gene3D" id="1.25.10.10">
    <property type="entry name" value="Leucine-rich Repeat Variant"/>
    <property type="match status" value="2"/>
</dbReference>
<evidence type="ECO:0000259" key="6">
    <source>
        <dbReference type="PROSITE" id="PS50106"/>
    </source>
</evidence>
<dbReference type="InterPro" id="IPR024958">
    <property type="entry name" value="GRASP_PDZ"/>
</dbReference>
<dbReference type="InterPro" id="IPR011989">
    <property type="entry name" value="ARM-like"/>
</dbReference>
<keyword evidence="9" id="KW-1185">Reference proteome</keyword>